<comment type="caution">
    <text evidence="1">The sequence shown here is derived from an EMBL/GenBank/DDBJ whole genome shotgun (WGS) entry which is preliminary data.</text>
</comment>
<accession>A0A0P7BSH8</accession>
<gene>
    <name evidence="1" type="ORF">AFM12_14730</name>
</gene>
<dbReference type="Proteomes" id="UP000050454">
    <property type="component" value="Unassembled WGS sequence"/>
</dbReference>
<protein>
    <recommendedName>
        <fullName evidence="3">Right handed beta helix domain-containing protein</fullName>
    </recommendedName>
</protein>
<evidence type="ECO:0008006" key="3">
    <source>
        <dbReference type="Google" id="ProtNLM"/>
    </source>
</evidence>
<proteinExistence type="predicted"/>
<dbReference type="STRING" id="1605367.AFM12_14730"/>
<organism evidence="1 2">
    <name type="scientific">Jiulongibacter sediminis</name>
    <dbReference type="NCBI Taxonomy" id="1605367"/>
    <lineage>
        <taxon>Bacteria</taxon>
        <taxon>Pseudomonadati</taxon>
        <taxon>Bacteroidota</taxon>
        <taxon>Cytophagia</taxon>
        <taxon>Cytophagales</taxon>
        <taxon>Leadbetterellaceae</taxon>
        <taxon>Jiulongibacter</taxon>
    </lineage>
</organism>
<dbReference type="AlphaFoldDB" id="A0A0P7BSH8"/>
<sequence>MHYIGNGYRVNENQSLTSPLPFDVKKSRIGATFILAAGSEGSTFRSLSFGPVGIIAQAGNLLFSRCSFEASANLSLSSQNNILEQCFAFVQASISQVGGNNIFRNCTWAGTIQSQNNGLFDQCYIGSLSGITNGVITNSIIKTISNVGTTNGFSFCIKLIDGNANTFPTPGINNNIENQAIADVFVQNPNIANFDTFDKSFRSTATSPALGSGSSGQDIGPFGGSNPYRLSGQPNVPIITNFYLETTGSTASGIAGSITIQSNN</sequence>
<keyword evidence="2" id="KW-1185">Reference proteome</keyword>
<evidence type="ECO:0000313" key="2">
    <source>
        <dbReference type="Proteomes" id="UP000050454"/>
    </source>
</evidence>
<name>A0A0P7BSH8_9BACT</name>
<dbReference type="EMBL" id="LGTQ01000011">
    <property type="protein sequence ID" value="KPM47405.1"/>
    <property type="molecule type" value="Genomic_DNA"/>
</dbReference>
<evidence type="ECO:0000313" key="1">
    <source>
        <dbReference type="EMBL" id="KPM47405.1"/>
    </source>
</evidence>
<reference evidence="1 2" key="1">
    <citation type="submission" date="2015-07" db="EMBL/GenBank/DDBJ databases">
        <title>The draft genome sequence of Leadbetterella sp. JN14-9.</title>
        <authorList>
            <person name="Liu Y."/>
            <person name="Du J."/>
            <person name="Shao Z."/>
        </authorList>
    </citation>
    <scope>NUCLEOTIDE SEQUENCE [LARGE SCALE GENOMIC DNA]</scope>
    <source>
        <strain evidence="1 2">JN14-9</strain>
    </source>
</reference>